<dbReference type="EMBL" id="DXBY01000078">
    <property type="protein sequence ID" value="HIZ35080.1"/>
    <property type="molecule type" value="Genomic_DNA"/>
</dbReference>
<protein>
    <submittedName>
        <fullName evidence="2">Uncharacterized protein</fullName>
    </submittedName>
</protein>
<gene>
    <name evidence="2" type="ORF">H9815_04835</name>
</gene>
<proteinExistence type="predicted"/>
<name>A0A9D2ECT8_9MICO</name>
<dbReference type="Proteomes" id="UP000824037">
    <property type="component" value="Unassembled WGS sequence"/>
</dbReference>
<reference evidence="2" key="1">
    <citation type="journal article" date="2021" name="PeerJ">
        <title>Extensive microbial diversity within the chicken gut microbiome revealed by metagenomics and culture.</title>
        <authorList>
            <person name="Gilroy R."/>
            <person name="Ravi A."/>
            <person name="Getino M."/>
            <person name="Pursley I."/>
            <person name="Horton D.L."/>
            <person name="Alikhan N.F."/>
            <person name="Baker D."/>
            <person name="Gharbi K."/>
            <person name="Hall N."/>
            <person name="Watson M."/>
            <person name="Adriaenssens E.M."/>
            <person name="Foster-Nyarko E."/>
            <person name="Jarju S."/>
            <person name="Secka A."/>
            <person name="Antonio M."/>
            <person name="Oren A."/>
            <person name="Chaudhuri R.R."/>
            <person name="La Ragione R."/>
            <person name="Hildebrand F."/>
            <person name="Pallen M.J."/>
        </authorList>
    </citation>
    <scope>NUCLEOTIDE SEQUENCE</scope>
    <source>
        <strain evidence="2">ChiGjej4B4-7305</strain>
    </source>
</reference>
<feature type="transmembrane region" description="Helical" evidence="1">
    <location>
        <begin position="21"/>
        <end position="54"/>
    </location>
</feature>
<evidence type="ECO:0000313" key="2">
    <source>
        <dbReference type="EMBL" id="HIZ35080.1"/>
    </source>
</evidence>
<organism evidence="2 3">
    <name type="scientific">Candidatus Ruania gallistercoris</name>
    <dbReference type="NCBI Taxonomy" id="2838746"/>
    <lineage>
        <taxon>Bacteria</taxon>
        <taxon>Bacillati</taxon>
        <taxon>Actinomycetota</taxon>
        <taxon>Actinomycetes</taxon>
        <taxon>Micrococcales</taxon>
        <taxon>Ruaniaceae</taxon>
        <taxon>Ruania</taxon>
    </lineage>
</organism>
<sequence>MTRAEDRQERRAARRRRWAPLAAAILTPLFALLIGTGLPHALLLGGVVVVAILVSRALPYGSRAAWPVLPYGRRAGARRDVSSLTWTMIDRGGSISSSGEQRLRTVLTAALELRGVDLASTDGGEQAAAIVGPSVARWLSDPDAPTPDPRAVRRTIADVLEANGT</sequence>
<evidence type="ECO:0000313" key="3">
    <source>
        <dbReference type="Proteomes" id="UP000824037"/>
    </source>
</evidence>
<keyword evidence="1" id="KW-0812">Transmembrane</keyword>
<evidence type="ECO:0000256" key="1">
    <source>
        <dbReference type="SAM" id="Phobius"/>
    </source>
</evidence>
<keyword evidence="1" id="KW-1133">Transmembrane helix</keyword>
<keyword evidence="1" id="KW-0472">Membrane</keyword>
<accession>A0A9D2ECT8</accession>
<reference evidence="2" key="2">
    <citation type="submission" date="2021-04" db="EMBL/GenBank/DDBJ databases">
        <authorList>
            <person name="Gilroy R."/>
        </authorList>
    </citation>
    <scope>NUCLEOTIDE SEQUENCE</scope>
    <source>
        <strain evidence="2">ChiGjej4B4-7305</strain>
    </source>
</reference>
<comment type="caution">
    <text evidence="2">The sequence shown here is derived from an EMBL/GenBank/DDBJ whole genome shotgun (WGS) entry which is preliminary data.</text>
</comment>
<dbReference type="AlphaFoldDB" id="A0A9D2ECT8"/>